<evidence type="ECO:0000313" key="3">
    <source>
        <dbReference type="Proteomes" id="UP000182569"/>
    </source>
</evidence>
<organism evidence="2 3">
    <name type="scientific">Clostridium estertheticum subsp. estertheticum</name>
    <dbReference type="NCBI Taxonomy" id="1552"/>
    <lineage>
        <taxon>Bacteria</taxon>
        <taxon>Bacillati</taxon>
        <taxon>Bacillota</taxon>
        <taxon>Clostridia</taxon>
        <taxon>Eubacteriales</taxon>
        <taxon>Clostridiaceae</taxon>
        <taxon>Clostridium</taxon>
    </lineage>
</organism>
<accession>A0A1J0GGL9</accession>
<dbReference type="GO" id="GO:0016747">
    <property type="term" value="F:acyltransferase activity, transferring groups other than amino-acyl groups"/>
    <property type="evidence" value="ECO:0007669"/>
    <property type="project" value="InterPro"/>
</dbReference>
<dbReference type="EMBL" id="CP015756">
    <property type="protein sequence ID" value="APC40054.1"/>
    <property type="molecule type" value="Genomic_DNA"/>
</dbReference>
<dbReference type="OrthoDB" id="5292888at2"/>
<reference evidence="3" key="1">
    <citation type="journal article" date="2016" name="Front. Microbiol.">
        <title>Complete Genome Sequence of Clostridium estertheticum DSM 8809, a Microbe Identified in Spoiled Vacuum Packed Beef.</title>
        <authorList>
            <person name="Yu Z."/>
            <person name="Gunn L."/>
            <person name="Brennan E."/>
            <person name="Reid R."/>
            <person name="Wall P.G."/>
            <person name="Gaora O.P."/>
            <person name="Hurley D."/>
            <person name="Bolton D."/>
            <person name="Fanning S."/>
        </authorList>
    </citation>
    <scope>NUCLEOTIDE SEQUENCE [LARGE SCALE GENOMIC DNA]</scope>
    <source>
        <strain evidence="3">DSM 8809</strain>
    </source>
</reference>
<name>A0A1J0GGL9_9CLOT</name>
<dbReference type="InterPro" id="IPR000182">
    <property type="entry name" value="GNAT_dom"/>
</dbReference>
<sequence>MDVKIRKATLKDVNVISNIYALSWKYAYKGIVPQKYLDVLKCNFWVSSFRNWINNNILTAQLISENETPVGCVAYGKARDVNFANWGEIVSIYLLPDHFRKGYGQKLLQTAIIDMKLNGYENCYLWVLKENIKARDFYEFNGFICNNDECTCEIMKRQLVDVRYILTLNNHTN</sequence>
<dbReference type="Proteomes" id="UP000182569">
    <property type="component" value="Chromosome"/>
</dbReference>
<dbReference type="Pfam" id="PF00583">
    <property type="entry name" value="Acetyltransf_1"/>
    <property type="match status" value="1"/>
</dbReference>
<dbReference type="KEGG" id="ceu:A7L45_08210"/>
<protein>
    <submittedName>
        <fullName evidence="2">GCN5 family acetyltransferase</fullName>
    </submittedName>
</protein>
<dbReference type="PROSITE" id="PS51186">
    <property type="entry name" value="GNAT"/>
    <property type="match status" value="1"/>
</dbReference>
<keyword evidence="2" id="KW-0808">Transferase</keyword>
<dbReference type="Gene3D" id="3.40.630.30">
    <property type="match status" value="1"/>
</dbReference>
<dbReference type="RefSeq" id="WP_071612347.1">
    <property type="nucleotide sequence ID" value="NZ_CP015756.1"/>
</dbReference>
<dbReference type="InterPro" id="IPR016181">
    <property type="entry name" value="Acyl_CoA_acyltransferase"/>
</dbReference>
<keyword evidence="3" id="KW-1185">Reference proteome</keyword>
<dbReference type="CDD" id="cd04301">
    <property type="entry name" value="NAT_SF"/>
    <property type="match status" value="1"/>
</dbReference>
<dbReference type="AlphaFoldDB" id="A0A1J0GGL9"/>
<evidence type="ECO:0000313" key="2">
    <source>
        <dbReference type="EMBL" id="APC40054.1"/>
    </source>
</evidence>
<proteinExistence type="predicted"/>
<gene>
    <name evidence="2" type="ORF">A7L45_08210</name>
</gene>
<feature type="domain" description="N-acetyltransferase" evidence="1">
    <location>
        <begin position="3"/>
        <end position="169"/>
    </location>
</feature>
<dbReference type="SUPFAM" id="SSF55729">
    <property type="entry name" value="Acyl-CoA N-acyltransferases (Nat)"/>
    <property type="match status" value="1"/>
</dbReference>
<evidence type="ECO:0000259" key="1">
    <source>
        <dbReference type="PROSITE" id="PS51186"/>
    </source>
</evidence>